<name>A0A7X0HF46_9ACTN</name>
<feature type="domain" description="Carboxylesterase type B" evidence="4">
    <location>
        <begin position="228"/>
        <end position="687"/>
    </location>
</feature>
<dbReference type="InterPro" id="IPR029058">
    <property type="entry name" value="AB_hydrolase_fold"/>
</dbReference>
<dbReference type="SUPFAM" id="SSF53474">
    <property type="entry name" value="alpha/beta-Hydrolases"/>
    <property type="match status" value="1"/>
</dbReference>
<dbReference type="Proteomes" id="UP000540423">
    <property type="component" value="Unassembled WGS sequence"/>
</dbReference>
<dbReference type="PANTHER" id="PTHR43918">
    <property type="entry name" value="ACETYLCHOLINESTERASE"/>
    <property type="match status" value="1"/>
</dbReference>
<feature type="region of interest" description="Disordered" evidence="3">
    <location>
        <begin position="148"/>
        <end position="183"/>
    </location>
</feature>
<dbReference type="PANTHER" id="PTHR43918:SF4">
    <property type="entry name" value="CARBOXYLIC ESTER HYDROLASE"/>
    <property type="match status" value="1"/>
</dbReference>
<dbReference type="InterPro" id="IPR019826">
    <property type="entry name" value="Carboxylesterase_B_AS"/>
</dbReference>
<evidence type="ECO:0000313" key="6">
    <source>
        <dbReference type="EMBL" id="MBB6436376.1"/>
    </source>
</evidence>
<feature type="domain" description="N-acetyltransferase" evidence="5">
    <location>
        <begin position="18"/>
        <end position="155"/>
    </location>
</feature>
<keyword evidence="7" id="KW-1185">Reference proteome</keyword>
<dbReference type="InterPro" id="IPR002018">
    <property type="entry name" value="CarbesteraseB"/>
</dbReference>
<dbReference type="InterPro" id="IPR000182">
    <property type="entry name" value="GNAT_dom"/>
</dbReference>
<dbReference type="AlphaFoldDB" id="A0A7X0HF46"/>
<evidence type="ECO:0000259" key="5">
    <source>
        <dbReference type="Pfam" id="PF13302"/>
    </source>
</evidence>
<sequence>MPQPPPDVPHPEVIRTDRLDLLPLAVEHATEMTGVLADPALHAFIGGEPLSADALRARYERLVRGTPDPSAGRFNWVVRLRDEGCLAGTVQATTADGHAEVSWVLGTAWQGRGLAAEAARGLVGWLSAHTGIIEVRAHIHPDHHASAAVAGSAGLSPSGQWQNGERRWTRNTRSDAVSPAASEATARAVAATLSATATSPEATPDASARAVVAAPSGSVAPALPETVVSTGRIGGLRPAPGVRAFLGIPYAAPPFGPRRFRSPQPPEPWDGVRDCTAFGPVCPQSAELPGAPSWSLGEEDVLSLNVWAPERRSRDGRQPETLPVLVWIHGGAYTFGSSAQPDFDGTALARAGLVVVTVNYRLGFEGFGHIPGGGAAHPDNRGLLDQAAALRWVRANIASFGGDPQRVTVAGQSAGATSATCLMLMDEARGLFRRAVAHSAVGPCFSPGTATEYTRRIAAAAGVPATAEGLLAASAQDLVAASDAVVESLRRDPGSGAAHYDPVLYGPVADGTVLPADPLAALASPAAAEIDLLVCHTTEEFWLMDAVDGCAKVTTEAELATFQADFRLPDALVDAYRCRLPDAPVLDVYLALLGDLTFAEYSNRVADAHTRAGGRTHLSRFARTRSDAAGRPLVRAWHCADVPFAFGTHRDPRLEFLVGGPPTRADDELSARLIRTWADFAATGDPGWQLHDGTDAGPVRIWGAPTASAPPRALWREVDYAPVTWDLVSRTGGSASVAGSDVIAPAEDGRSAPVSGFPDRVPGA</sequence>
<dbReference type="SUPFAM" id="SSF55729">
    <property type="entry name" value="Acyl-CoA N-acyltransferases (Nat)"/>
    <property type="match status" value="1"/>
</dbReference>
<evidence type="ECO:0000256" key="3">
    <source>
        <dbReference type="SAM" id="MobiDB-lite"/>
    </source>
</evidence>
<keyword evidence="2" id="KW-0378">Hydrolase</keyword>
<feature type="compositionally biased region" description="Low complexity" evidence="3">
    <location>
        <begin position="148"/>
        <end position="159"/>
    </location>
</feature>
<evidence type="ECO:0000256" key="2">
    <source>
        <dbReference type="ARBA" id="ARBA00022801"/>
    </source>
</evidence>
<dbReference type="InterPro" id="IPR050654">
    <property type="entry name" value="AChE-related_enzymes"/>
</dbReference>
<dbReference type="Pfam" id="PF00135">
    <property type="entry name" value="COesterase"/>
    <property type="match status" value="1"/>
</dbReference>
<dbReference type="Pfam" id="PF13302">
    <property type="entry name" value="Acetyltransf_3"/>
    <property type="match status" value="1"/>
</dbReference>
<evidence type="ECO:0000256" key="1">
    <source>
        <dbReference type="ARBA" id="ARBA00005964"/>
    </source>
</evidence>
<gene>
    <name evidence="6" type="ORF">HNQ79_002840</name>
</gene>
<comment type="similarity">
    <text evidence="1">Belongs to the type-B carboxylesterase/lipase family.</text>
</comment>
<reference evidence="6 7" key="1">
    <citation type="submission" date="2020-08" db="EMBL/GenBank/DDBJ databases">
        <title>Genomic Encyclopedia of Type Strains, Phase IV (KMG-IV): sequencing the most valuable type-strain genomes for metagenomic binning, comparative biology and taxonomic classification.</title>
        <authorList>
            <person name="Goeker M."/>
        </authorList>
    </citation>
    <scope>NUCLEOTIDE SEQUENCE [LARGE SCALE GENOMIC DNA]</scope>
    <source>
        <strain evidence="6 7">DSM 40141</strain>
    </source>
</reference>
<dbReference type="Gene3D" id="3.40.630.30">
    <property type="match status" value="1"/>
</dbReference>
<accession>A0A7X0HF46</accession>
<comment type="caution">
    <text evidence="6">The sequence shown here is derived from an EMBL/GenBank/DDBJ whole genome shotgun (WGS) entry which is preliminary data.</text>
</comment>
<evidence type="ECO:0000313" key="7">
    <source>
        <dbReference type="Proteomes" id="UP000540423"/>
    </source>
</evidence>
<proteinExistence type="inferred from homology"/>
<feature type="region of interest" description="Disordered" evidence="3">
    <location>
        <begin position="742"/>
        <end position="764"/>
    </location>
</feature>
<dbReference type="InterPro" id="IPR016181">
    <property type="entry name" value="Acyl_CoA_acyltransferase"/>
</dbReference>
<protein>
    <submittedName>
        <fullName evidence="6">Carboxylesterase type B/RimJ/RimL family protein N-acetyltransferase</fullName>
    </submittedName>
</protein>
<dbReference type="EMBL" id="JACHEM010000006">
    <property type="protein sequence ID" value="MBB6436376.1"/>
    <property type="molecule type" value="Genomic_DNA"/>
</dbReference>
<dbReference type="GO" id="GO:0052689">
    <property type="term" value="F:carboxylic ester hydrolase activity"/>
    <property type="evidence" value="ECO:0007669"/>
    <property type="project" value="TreeGrafter"/>
</dbReference>
<dbReference type="Gene3D" id="3.40.50.1820">
    <property type="entry name" value="alpha/beta hydrolase"/>
    <property type="match status" value="1"/>
</dbReference>
<organism evidence="6 7">
    <name type="scientific">Streptomyces candidus</name>
    <dbReference type="NCBI Taxonomy" id="67283"/>
    <lineage>
        <taxon>Bacteria</taxon>
        <taxon>Bacillati</taxon>
        <taxon>Actinomycetota</taxon>
        <taxon>Actinomycetes</taxon>
        <taxon>Kitasatosporales</taxon>
        <taxon>Streptomycetaceae</taxon>
        <taxon>Streptomyces</taxon>
    </lineage>
</organism>
<evidence type="ECO:0000259" key="4">
    <source>
        <dbReference type="Pfam" id="PF00135"/>
    </source>
</evidence>
<keyword evidence="6" id="KW-0808">Transferase</keyword>
<dbReference type="GO" id="GO:0016747">
    <property type="term" value="F:acyltransferase activity, transferring groups other than amino-acyl groups"/>
    <property type="evidence" value="ECO:0007669"/>
    <property type="project" value="InterPro"/>
</dbReference>
<dbReference type="PROSITE" id="PS00122">
    <property type="entry name" value="CARBOXYLESTERASE_B_1"/>
    <property type="match status" value="1"/>
</dbReference>